<feature type="domain" description="AMP-binding enzyme C-terminal" evidence="6">
    <location>
        <begin position="427"/>
        <end position="503"/>
    </location>
</feature>
<evidence type="ECO:0000256" key="2">
    <source>
        <dbReference type="ARBA" id="ARBA00022598"/>
    </source>
</evidence>
<keyword evidence="3" id="KW-0547">Nucleotide-binding</keyword>
<name>A0A317NIT2_9NOCA</name>
<dbReference type="Pfam" id="PF00501">
    <property type="entry name" value="AMP-binding"/>
    <property type="match status" value="1"/>
</dbReference>
<protein>
    <submittedName>
        <fullName evidence="7">Fatty-acyl-CoA synthase</fullName>
    </submittedName>
</protein>
<dbReference type="EMBL" id="QGTL01000005">
    <property type="protein sequence ID" value="PWV75169.1"/>
    <property type="molecule type" value="Genomic_DNA"/>
</dbReference>
<dbReference type="Pfam" id="PF13193">
    <property type="entry name" value="AMP-binding_C"/>
    <property type="match status" value="1"/>
</dbReference>
<gene>
    <name evidence="7" type="ORF">DFR69_105243</name>
</gene>
<evidence type="ECO:0000313" key="8">
    <source>
        <dbReference type="Proteomes" id="UP000246410"/>
    </source>
</evidence>
<dbReference type="InterPro" id="IPR020845">
    <property type="entry name" value="AMP-binding_CS"/>
</dbReference>
<keyword evidence="2" id="KW-0436">Ligase</keyword>
<evidence type="ECO:0000259" key="5">
    <source>
        <dbReference type="Pfam" id="PF00501"/>
    </source>
</evidence>
<evidence type="ECO:0000256" key="1">
    <source>
        <dbReference type="ARBA" id="ARBA00006432"/>
    </source>
</evidence>
<comment type="similarity">
    <text evidence="1">Belongs to the ATP-dependent AMP-binding enzyme family.</text>
</comment>
<dbReference type="InterPro" id="IPR045851">
    <property type="entry name" value="AMP-bd_C_sf"/>
</dbReference>
<dbReference type="Proteomes" id="UP000246410">
    <property type="component" value="Unassembled WGS sequence"/>
</dbReference>
<dbReference type="GO" id="GO:0004467">
    <property type="term" value="F:long-chain fatty acid-CoA ligase activity"/>
    <property type="evidence" value="ECO:0007669"/>
    <property type="project" value="TreeGrafter"/>
</dbReference>
<dbReference type="GO" id="GO:0044539">
    <property type="term" value="P:long-chain fatty acid import into cell"/>
    <property type="evidence" value="ECO:0007669"/>
    <property type="project" value="TreeGrafter"/>
</dbReference>
<organism evidence="7 8">
    <name type="scientific">Nocardia neocaledoniensis</name>
    <dbReference type="NCBI Taxonomy" id="236511"/>
    <lineage>
        <taxon>Bacteria</taxon>
        <taxon>Bacillati</taxon>
        <taxon>Actinomycetota</taxon>
        <taxon>Actinomycetes</taxon>
        <taxon>Mycobacteriales</taxon>
        <taxon>Nocardiaceae</taxon>
        <taxon>Nocardia</taxon>
    </lineage>
</organism>
<dbReference type="RefSeq" id="WP_110038518.1">
    <property type="nucleotide sequence ID" value="NZ_QGTL01000005.1"/>
</dbReference>
<dbReference type="Gene3D" id="3.40.50.12780">
    <property type="entry name" value="N-terminal domain of ligase-like"/>
    <property type="match status" value="1"/>
</dbReference>
<dbReference type="AlphaFoldDB" id="A0A317NIT2"/>
<dbReference type="GO" id="GO:0005524">
    <property type="term" value="F:ATP binding"/>
    <property type="evidence" value="ECO:0007669"/>
    <property type="project" value="UniProtKB-KW"/>
</dbReference>
<dbReference type="GO" id="GO:0005324">
    <property type="term" value="F:long-chain fatty acid transmembrane transporter activity"/>
    <property type="evidence" value="ECO:0007669"/>
    <property type="project" value="TreeGrafter"/>
</dbReference>
<keyword evidence="8" id="KW-1185">Reference proteome</keyword>
<dbReference type="PANTHER" id="PTHR43107:SF15">
    <property type="entry name" value="FATTY ACID TRANSPORT PROTEIN 3, ISOFORM A"/>
    <property type="match status" value="1"/>
</dbReference>
<evidence type="ECO:0000256" key="4">
    <source>
        <dbReference type="ARBA" id="ARBA00022840"/>
    </source>
</evidence>
<dbReference type="SUPFAM" id="SSF56801">
    <property type="entry name" value="Acetyl-CoA synthetase-like"/>
    <property type="match status" value="1"/>
</dbReference>
<evidence type="ECO:0000259" key="6">
    <source>
        <dbReference type="Pfam" id="PF13193"/>
    </source>
</evidence>
<dbReference type="InterPro" id="IPR025110">
    <property type="entry name" value="AMP-bd_C"/>
</dbReference>
<dbReference type="InterPro" id="IPR042099">
    <property type="entry name" value="ANL_N_sf"/>
</dbReference>
<dbReference type="InterPro" id="IPR000873">
    <property type="entry name" value="AMP-dep_synth/lig_dom"/>
</dbReference>
<dbReference type="PANTHER" id="PTHR43107">
    <property type="entry name" value="LONG-CHAIN FATTY ACID TRANSPORT PROTEIN"/>
    <property type="match status" value="1"/>
</dbReference>
<dbReference type="GO" id="GO:0005886">
    <property type="term" value="C:plasma membrane"/>
    <property type="evidence" value="ECO:0007669"/>
    <property type="project" value="TreeGrafter"/>
</dbReference>
<accession>A0A317NIT2</accession>
<evidence type="ECO:0000313" key="7">
    <source>
        <dbReference type="EMBL" id="PWV75169.1"/>
    </source>
</evidence>
<feature type="domain" description="AMP-dependent synthetase/ligase" evidence="5">
    <location>
        <begin position="31"/>
        <end position="376"/>
    </location>
</feature>
<keyword evidence="4" id="KW-0067">ATP-binding</keyword>
<proteinExistence type="inferred from homology"/>
<dbReference type="Gene3D" id="3.30.300.30">
    <property type="match status" value="1"/>
</dbReference>
<evidence type="ECO:0000256" key="3">
    <source>
        <dbReference type="ARBA" id="ARBA00022741"/>
    </source>
</evidence>
<sequence>MTERIHDAPRADIATMLLDRVGDQRIGLRTREARWTWDEVVAESAARAELARALRRDGAFHLGVLLDNVPDFVFWLGAAALAGAAVAGLNPTRGDAQLAADIRYVDCQLIVTDAAGMARLRTLDLGLTEDRFLLIDDPGYAARVAAHRVPPTALGGPADLLLLLFTSGTTGTSKAVRCSQRRLAVVAHKAVAKFGHVRDDVDYCCMPLFHGNAIMALWAPALAVGATVCLTPKFSASRFLPDVRYFGATFFTYVGKALGYLLAVPETPDDADNQLRRGFGTEASVADQEEFRRRFGAPLFEGYGSSEGPNLAVPDPAAPATALGRPAHPGVAVVNPQTLAECARAELDDHGRVRNPDEAIGEMIDRNGALAFEGYYKNEAADADRVRNGWYWTGDLGYLDTDGFLYFAGRQGDWIRVDGENTSALMIEHVLRRHPAVIAAAVFAVPDPRSGDQVMAAIEVADPATFDLPEFTEFLCAQADLGSKGMPRLLRVSPELPVTGSNKVLKRALREQAWRTDEPVHRWVGRGRPEYQRMTEADKQALAAEFATHGRQRLL</sequence>
<dbReference type="PROSITE" id="PS00455">
    <property type="entry name" value="AMP_BINDING"/>
    <property type="match status" value="1"/>
</dbReference>
<reference evidence="7 8" key="1">
    <citation type="submission" date="2018-05" db="EMBL/GenBank/DDBJ databases">
        <title>Genomic Encyclopedia of Type Strains, Phase IV (KMG-IV): sequencing the most valuable type-strain genomes for metagenomic binning, comparative biology and taxonomic classification.</title>
        <authorList>
            <person name="Goeker M."/>
        </authorList>
    </citation>
    <scope>NUCLEOTIDE SEQUENCE [LARGE SCALE GENOMIC DNA]</scope>
    <source>
        <strain evidence="7 8">DSM 44717</strain>
    </source>
</reference>
<comment type="caution">
    <text evidence="7">The sequence shown here is derived from an EMBL/GenBank/DDBJ whole genome shotgun (WGS) entry which is preliminary data.</text>
</comment>